<dbReference type="GO" id="GO:0007091">
    <property type="term" value="P:metaphase/anaphase transition of mitotic cell cycle"/>
    <property type="evidence" value="ECO:0007669"/>
    <property type="project" value="TreeGrafter"/>
</dbReference>
<evidence type="ECO:0000256" key="4">
    <source>
        <dbReference type="ARBA" id="ARBA00023306"/>
    </source>
</evidence>
<comment type="similarity">
    <text evidence="1">Belongs to the APC1 family.</text>
</comment>
<keyword evidence="3" id="KW-0498">Mitosis</keyword>
<feature type="compositionally biased region" description="Low complexity" evidence="5">
    <location>
        <begin position="1431"/>
        <end position="1450"/>
    </location>
</feature>
<dbReference type="InterPro" id="IPR024990">
    <property type="entry name" value="Apc1"/>
</dbReference>
<evidence type="ECO:0000256" key="5">
    <source>
        <dbReference type="SAM" id="MobiDB-lite"/>
    </source>
</evidence>
<feature type="region of interest" description="Disordered" evidence="5">
    <location>
        <begin position="460"/>
        <end position="484"/>
    </location>
</feature>
<dbReference type="GO" id="GO:0031145">
    <property type="term" value="P:anaphase-promoting complex-dependent catabolic process"/>
    <property type="evidence" value="ECO:0007669"/>
    <property type="project" value="TreeGrafter"/>
</dbReference>
<feature type="region of interest" description="Disordered" evidence="5">
    <location>
        <begin position="764"/>
        <end position="790"/>
    </location>
</feature>
<feature type="compositionally biased region" description="Acidic residues" evidence="5">
    <location>
        <begin position="905"/>
        <end position="921"/>
    </location>
</feature>
<dbReference type="GO" id="GO:0070979">
    <property type="term" value="P:protein K11-linked ubiquitination"/>
    <property type="evidence" value="ECO:0007669"/>
    <property type="project" value="TreeGrafter"/>
</dbReference>
<gene>
    <name evidence="6" type="ORF">PPROV_000670500</name>
</gene>
<dbReference type="InterPro" id="IPR011989">
    <property type="entry name" value="ARM-like"/>
</dbReference>
<proteinExistence type="inferred from homology"/>
<dbReference type="Gene3D" id="1.25.10.10">
    <property type="entry name" value="Leucine-rich Repeat Variant"/>
    <property type="match status" value="1"/>
</dbReference>
<keyword evidence="7" id="KW-1185">Reference proteome</keyword>
<name>A0A830HMP1_9CHLO</name>
<evidence type="ECO:0000256" key="2">
    <source>
        <dbReference type="ARBA" id="ARBA00022618"/>
    </source>
</evidence>
<protein>
    <submittedName>
        <fullName evidence="6">Anaphase-promoting complex subunit 1</fullName>
    </submittedName>
</protein>
<dbReference type="PANTHER" id="PTHR12827">
    <property type="entry name" value="MEIOTIC CHECKPOINT REGULATOR TSG24 FAMILY MEMBER"/>
    <property type="match status" value="1"/>
</dbReference>
<organism evidence="6 7">
    <name type="scientific">Pycnococcus provasolii</name>
    <dbReference type="NCBI Taxonomy" id="41880"/>
    <lineage>
        <taxon>Eukaryota</taxon>
        <taxon>Viridiplantae</taxon>
        <taxon>Chlorophyta</taxon>
        <taxon>Pseudoscourfieldiophyceae</taxon>
        <taxon>Pseudoscourfieldiales</taxon>
        <taxon>Pycnococcaceae</taxon>
        <taxon>Pycnococcus</taxon>
    </lineage>
</organism>
<feature type="region of interest" description="Disordered" evidence="5">
    <location>
        <begin position="895"/>
        <end position="935"/>
    </location>
</feature>
<evidence type="ECO:0000256" key="3">
    <source>
        <dbReference type="ARBA" id="ARBA00022776"/>
    </source>
</evidence>
<keyword evidence="4" id="KW-0131">Cell cycle</keyword>
<evidence type="ECO:0000256" key="1">
    <source>
        <dbReference type="ARBA" id="ARBA00010547"/>
    </source>
</evidence>
<feature type="region of interest" description="Disordered" evidence="5">
    <location>
        <begin position="1420"/>
        <end position="1450"/>
    </location>
</feature>
<accession>A0A830HMP1</accession>
<dbReference type="Proteomes" id="UP000660262">
    <property type="component" value="Unassembled WGS sequence"/>
</dbReference>
<keyword evidence="2" id="KW-0132">Cell division</keyword>
<dbReference type="GO" id="GO:0005680">
    <property type="term" value="C:anaphase-promoting complex"/>
    <property type="evidence" value="ECO:0007669"/>
    <property type="project" value="InterPro"/>
</dbReference>
<evidence type="ECO:0000313" key="6">
    <source>
        <dbReference type="EMBL" id="GHP07963.1"/>
    </source>
</evidence>
<reference evidence="6" key="1">
    <citation type="submission" date="2020-10" db="EMBL/GenBank/DDBJ databases">
        <title>Unveiling of a novel bifunctional photoreceptor, Dualchrome1, isolated from a cosmopolitan green alga.</title>
        <authorList>
            <person name="Suzuki S."/>
            <person name="Kawachi M."/>
        </authorList>
    </citation>
    <scope>NUCLEOTIDE SEQUENCE</scope>
    <source>
        <strain evidence="6">NIES 2893</strain>
    </source>
</reference>
<dbReference type="EMBL" id="BNJQ01000018">
    <property type="protein sequence ID" value="GHP07963.1"/>
    <property type="molecule type" value="Genomic_DNA"/>
</dbReference>
<dbReference type="PANTHER" id="PTHR12827:SF3">
    <property type="entry name" value="ANAPHASE-PROMOTING COMPLEX SUBUNIT 1"/>
    <property type="match status" value="1"/>
</dbReference>
<dbReference type="GO" id="GO:0051301">
    <property type="term" value="P:cell division"/>
    <property type="evidence" value="ECO:0007669"/>
    <property type="project" value="UniProtKB-KW"/>
</dbReference>
<dbReference type="OrthoDB" id="26401at2759"/>
<sequence length="2241" mass="231707">MPAPLTPCATAHATANLKEEGEMRIDTHQVTVFAQGHVDRVVKTHKAIKDAVFAGHTWDDDGAQTTNSSKPALCILLNNPPTVETYPPHGSFQTTDLPTHTSADQTITASSWKIFATPFGPIVTADVTSQQPLRAHYILTAPLAPPCTVDHLPTNEVIVWAGASNAILMTWRATDRTHAVYTLRRRGDVTAHLAWRSETNEAQARRAFLAHAWDGIALLCRLTPQNAMMSDHNEASCVLHSLRLSPSVASEEFAIPCDDAIAVRCLRRRAQDIVVLTAGTLAVHQGTSHMSMHVTLPLPGIAVGITQASNASITLEMLASSSLENKTQESISLAQLALPTDARSAATFAVLRRMSLLGFMSEAAVATVMGKIAAASSSARADGFGDDQLFDKVVVPAVLSEWFYGGNRTSMVGDKDDDMTNVSEILSTAEASDADWEVFQASAARSDALHSLFDDHTSPTRNLSATTSSMSISLSQPPPPPPSSSLFPDARARAAFANRMHAVYEGLRLDAAQWGILRNLVTNLLYPLFVSLHWTTYVERYQREWAGAVELPPATTTKPTVDEPEEGPVDAIASLARLLSGRLDASAVRSWIERGSTSTSKDGSKKDLWPPPCVAASLRKHVARHRKLAKRTAELEHALAPPSRSVDDDADYQWSWRVYRMFRGIVSPLAQDDKGTKTPSAPMAAAAALALVLAEPSSELEPRMAIARLPSGFQFAVLEALRILQSSPPRRANWVSWLRAAHVDVSPAWFARLTATIGREDLEMSPSEFESRDSDVTYDAANPSEAHDGGARSGEVLVVAGYHPWELALLTRKSGGRLYRGATNRNAVNSMGMADASHTARHSMARAVCDDDSLPSRDGADGIHDVASGLRFCFDRRVDEVRRLLCTARPQILDEMRGGGRGAGEDEDGDGGDDGGDDGGEDGAAQGASANDPSFRQQRRLWRLCARTCAAPIGRGAFVLATAGVDGSEPLQVPPLNVAGKLSRQQGATISLDIGASQIAPGTAPAQQAAAASAAATATGSAIATATAAALAGVTAPATAAAAGAPSGVTALELLKWPEFHNGVATGLRLADHVAEQSNAAAAAGGQPPAFQSALKGWVTYHRPKEPNAAHAGLLFALGLRDALGDVCGAEAYRYLQMEHDVTAAGLLLGVSASKRGTMDRDVSRWLHLHIPHNPAAAGGGGSAGAGKYPDLELASATQCAALFGLGLVCLGTGHHLVCETLLGELLRHPDAAIMGTMAGGLGSGGGGGPGAAAAAAASSGALGGGGDGSGREGRSLCAGFALGLVVLGKGNAAGGLRHLGLDQMLFAACGSPDSGRLGGAAAAVGAYGGKGVLRPGNNAAGGLYSAYSSTSGSATLMSTITAGAGAGAGGGAAGLGGAGGGLNGAGLASIASVAALGAAARRGDFDGDFGADGTHVLSHSDPADAATPMGVASDSHGAGSSASASAGGVASHAGAHPGAAFSASGLRLEMATGPSPELIPGCVVAITLAFLKTADARVLHVLRAPESHHDLTQLRPNAILLRALCRGLVDWHGVSPTLRWVHEQVPAIARGSLHACVLRDPLSTKPPPDEDFYSETGVPTHATWGSDARLDDAEIRGVDREACCAAEVASLAGNALCLGIRFAGTALPEPAAAVERVLFALLTFSQRAHASRAKLRRHAGCTARGEALASALGLPDARSLEEAVDCCCLALGAILSGTGDLRTLRLLRALRSRDHAGGAAEAAAILGQLRSSHAMGRGNSTATKGSAAVSSKLPTDYAAHTLLPTGSVLASASEARSEAPTLASPTGATMGYGSHLAVNTAIGFLFLGGGMWAFGTTDMCTASLLVALYPRLPQHSGDNRYHLQALRHMYVLASQPRGVEAKDAASGQPCMAQMEAVSVTSGKPSDDGGVTYTRTRLLAPCLLPEHLVELRVNGPRHLARTLRPSTQAAAAACFAQAPRVVVVKKAPGQCGFEEDPLGVRAASSRVLPSLGLAPAVLGWADARATVGDKMSTSPSSSHSKASDSMLADELAPFLGDDPEVSAMSRLLCGDDVFDGALPFSRMLLAARGSGGDALAGEMRHMAALHRCLLRRSVRLGVPAAILPALSLFSHAREAAEAAMSAKIGGGARADTSGGSLALGMWMLAAVRSLYSGPLAAAWQRHSQLLDDANSPLLVPLLPAEALQALWHVSFERGATPHASSASSAADSAAAALAGAFASVCRLPSTAEIAAAKRSSGGDPLQLLRTFPETEPEGLLAMLAV</sequence>
<evidence type="ECO:0000313" key="7">
    <source>
        <dbReference type="Proteomes" id="UP000660262"/>
    </source>
</evidence>
<dbReference type="GO" id="GO:0060090">
    <property type="term" value="F:molecular adaptor activity"/>
    <property type="evidence" value="ECO:0007669"/>
    <property type="project" value="TreeGrafter"/>
</dbReference>
<comment type="caution">
    <text evidence="6">The sequence shown here is derived from an EMBL/GenBank/DDBJ whole genome shotgun (WGS) entry which is preliminary data.</text>
</comment>